<reference evidence="4" key="1">
    <citation type="submission" date="2017-05" db="EMBL/GenBank/DDBJ databases">
        <title>Complete and WGS of Bordetella genogroups.</title>
        <authorList>
            <person name="Spilker T."/>
            <person name="Lipuma J."/>
        </authorList>
    </citation>
    <scope>NUCLEOTIDE SEQUENCE [LARGE SCALE GENOMIC DNA]</scope>
    <source>
        <strain evidence="4">AU16122</strain>
    </source>
</reference>
<sequence length="324" mass="33891">MPRPYAPLRALSVAFALASAAPMAHAAWPDDQPIEVVVGFSAGGGTDLMARALAPFIEKRLGGHARVVVLNKPGASGEIANAYVARAKPDGYTLGIVNVPGFNFLPLYKKTQYRPEDFTLVARVVNDPTVLIAKREVKATTLAGIVEALKKSPKTLSCGYNGIGTNGHLALKQLQNDSGATFNEVPFKGTSESKTAVLGGHVDYAFVSAGEVPELRSGASDLRAIAQFGTQRSQALPDVPTATETGYAVTMTSERGFAAPKGTPADVVARLQKAIADSIADPAFIKAASNDAPVLAYLPGAEWQASLSKQAPALRAIAAQIPKE</sequence>
<evidence type="ECO:0008006" key="5">
    <source>
        <dbReference type="Google" id="ProtNLM"/>
    </source>
</evidence>
<gene>
    <name evidence="3" type="ORF">CAL29_14145</name>
</gene>
<dbReference type="InterPro" id="IPR005064">
    <property type="entry name" value="BUG"/>
</dbReference>
<dbReference type="SUPFAM" id="SSF53850">
    <property type="entry name" value="Periplasmic binding protein-like II"/>
    <property type="match status" value="1"/>
</dbReference>
<accession>A0A261SB60</accession>
<comment type="similarity">
    <text evidence="1">Belongs to the UPF0065 (bug) family.</text>
</comment>
<dbReference type="CDD" id="cd07012">
    <property type="entry name" value="PBP2_Bug_TTT"/>
    <property type="match status" value="1"/>
</dbReference>
<dbReference type="Gene3D" id="3.40.190.10">
    <property type="entry name" value="Periplasmic binding protein-like II"/>
    <property type="match status" value="1"/>
</dbReference>
<dbReference type="OrthoDB" id="8678477at2"/>
<comment type="caution">
    <text evidence="3">The sequence shown here is derived from an EMBL/GenBank/DDBJ whole genome shotgun (WGS) entry which is preliminary data.</text>
</comment>
<dbReference type="Pfam" id="PF03401">
    <property type="entry name" value="TctC"/>
    <property type="match status" value="1"/>
</dbReference>
<dbReference type="Gene3D" id="3.40.190.150">
    <property type="entry name" value="Bordetella uptake gene, domain 1"/>
    <property type="match status" value="1"/>
</dbReference>
<evidence type="ECO:0000313" key="3">
    <source>
        <dbReference type="EMBL" id="OZI34629.1"/>
    </source>
</evidence>
<keyword evidence="2" id="KW-0732">Signal</keyword>
<feature type="chain" id="PRO_5012062675" description="ABC transporter substrate-binding protein" evidence="2">
    <location>
        <begin position="27"/>
        <end position="324"/>
    </location>
</feature>
<dbReference type="PIRSF" id="PIRSF017082">
    <property type="entry name" value="YflP"/>
    <property type="match status" value="1"/>
</dbReference>
<evidence type="ECO:0000256" key="1">
    <source>
        <dbReference type="ARBA" id="ARBA00006987"/>
    </source>
</evidence>
<dbReference type="AlphaFoldDB" id="A0A261SB60"/>
<feature type="signal peptide" evidence="2">
    <location>
        <begin position="1"/>
        <end position="26"/>
    </location>
</feature>
<protein>
    <recommendedName>
        <fullName evidence="5">ABC transporter substrate-binding protein</fullName>
    </recommendedName>
</protein>
<organism evidence="3 4">
    <name type="scientific">Bordetella genomosp. 10</name>
    <dbReference type="NCBI Taxonomy" id="1416804"/>
    <lineage>
        <taxon>Bacteria</taxon>
        <taxon>Pseudomonadati</taxon>
        <taxon>Pseudomonadota</taxon>
        <taxon>Betaproteobacteria</taxon>
        <taxon>Burkholderiales</taxon>
        <taxon>Alcaligenaceae</taxon>
        <taxon>Bordetella</taxon>
    </lineage>
</organism>
<evidence type="ECO:0000256" key="2">
    <source>
        <dbReference type="SAM" id="SignalP"/>
    </source>
</evidence>
<dbReference type="Proteomes" id="UP000216020">
    <property type="component" value="Unassembled WGS sequence"/>
</dbReference>
<name>A0A261SB60_9BORD</name>
<dbReference type="RefSeq" id="WP_094853619.1">
    <property type="nucleotide sequence ID" value="NZ_NEVM01000002.1"/>
</dbReference>
<evidence type="ECO:0000313" key="4">
    <source>
        <dbReference type="Proteomes" id="UP000216020"/>
    </source>
</evidence>
<dbReference type="EMBL" id="NEVM01000002">
    <property type="protein sequence ID" value="OZI34629.1"/>
    <property type="molecule type" value="Genomic_DNA"/>
</dbReference>
<dbReference type="PANTHER" id="PTHR42928:SF5">
    <property type="entry name" value="BLR1237 PROTEIN"/>
    <property type="match status" value="1"/>
</dbReference>
<proteinExistence type="inferred from homology"/>
<dbReference type="InterPro" id="IPR042100">
    <property type="entry name" value="Bug_dom1"/>
</dbReference>
<dbReference type="PANTHER" id="PTHR42928">
    <property type="entry name" value="TRICARBOXYLATE-BINDING PROTEIN"/>
    <property type="match status" value="1"/>
</dbReference>
<keyword evidence="4" id="KW-1185">Reference proteome</keyword>